<sequence>MQKDVKATCPLCRSVIISEEIKEEYRKLEDEGKRDHSYEKELALLLLSQKFQEVEELVKAPFDMILQALLRGDDNLNILEVRRNTKLGTKLNKSISSPLAKSSNSKLQMEFFDKVAKGFICLETHNIIRTKCRSAY</sequence>
<dbReference type="EMBL" id="JACEIK010000033">
    <property type="protein sequence ID" value="MCD7447347.1"/>
    <property type="molecule type" value="Genomic_DNA"/>
</dbReference>
<accession>A0ABS8RKL9</accession>
<gene>
    <name evidence="1" type="ORF">HAX54_027211</name>
</gene>
<keyword evidence="2" id="KW-1185">Reference proteome</keyword>
<evidence type="ECO:0000313" key="2">
    <source>
        <dbReference type="Proteomes" id="UP000823775"/>
    </source>
</evidence>
<reference evidence="1 2" key="1">
    <citation type="journal article" date="2021" name="BMC Genomics">
        <title>Datura genome reveals duplications of psychoactive alkaloid biosynthetic genes and high mutation rate following tissue culture.</title>
        <authorList>
            <person name="Rajewski A."/>
            <person name="Carter-House D."/>
            <person name="Stajich J."/>
            <person name="Litt A."/>
        </authorList>
    </citation>
    <scope>NUCLEOTIDE SEQUENCE [LARGE SCALE GENOMIC DNA]</scope>
    <source>
        <strain evidence="1">AR-01</strain>
    </source>
</reference>
<proteinExistence type="predicted"/>
<name>A0ABS8RKL9_DATST</name>
<dbReference type="Proteomes" id="UP000823775">
    <property type="component" value="Unassembled WGS sequence"/>
</dbReference>
<protein>
    <submittedName>
        <fullName evidence="1">Uncharacterized protein</fullName>
    </submittedName>
</protein>
<evidence type="ECO:0000313" key="1">
    <source>
        <dbReference type="EMBL" id="MCD7447347.1"/>
    </source>
</evidence>
<organism evidence="1 2">
    <name type="scientific">Datura stramonium</name>
    <name type="common">Jimsonweed</name>
    <name type="synonym">Common thornapple</name>
    <dbReference type="NCBI Taxonomy" id="4076"/>
    <lineage>
        <taxon>Eukaryota</taxon>
        <taxon>Viridiplantae</taxon>
        <taxon>Streptophyta</taxon>
        <taxon>Embryophyta</taxon>
        <taxon>Tracheophyta</taxon>
        <taxon>Spermatophyta</taxon>
        <taxon>Magnoliopsida</taxon>
        <taxon>eudicotyledons</taxon>
        <taxon>Gunneridae</taxon>
        <taxon>Pentapetalae</taxon>
        <taxon>asterids</taxon>
        <taxon>lamiids</taxon>
        <taxon>Solanales</taxon>
        <taxon>Solanaceae</taxon>
        <taxon>Solanoideae</taxon>
        <taxon>Datureae</taxon>
        <taxon>Datura</taxon>
    </lineage>
</organism>
<comment type="caution">
    <text evidence="1">The sequence shown here is derived from an EMBL/GenBank/DDBJ whole genome shotgun (WGS) entry which is preliminary data.</text>
</comment>